<dbReference type="EMBL" id="VSRR010077037">
    <property type="protein sequence ID" value="MPC88212.1"/>
    <property type="molecule type" value="Genomic_DNA"/>
</dbReference>
<evidence type="ECO:0000313" key="3">
    <source>
        <dbReference type="Proteomes" id="UP000324222"/>
    </source>
</evidence>
<evidence type="ECO:0000313" key="2">
    <source>
        <dbReference type="EMBL" id="MPC88212.1"/>
    </source>
</evidence>
<sequence length="72" mass="7935">MLISLKACWEEYSVWWSGLAIKVASQVSDCMLRDAGRELGKDWIGGGEARQGEVGGVGQVSERTENKRNYDG</sequence>
<name>A0A5B7IWB9_PORTR</name>
<keyword evidence="3" id="KW-1185">Reference proteome</keyword>
<organism evidence="2 3">
    <name type="scientific">Portunus trituberculatus</name>
    <name type="common">Swimming crab</name>
    <name type="synonym">Neptunus trituberculatus</name>
    <dbReference type="NCBI Taxonomy" id="210409"/>
    <lineage>
        <taxon>Eukaryota</taxon>
        <taxon>Metazoa</taxon>
        <taxon>Ecdysozoa</taxon>
        <taxon>Arthropoda</taxon>
        <taxon>Crustacea</taxon>
        <taxon>Multicrustacea</taxon>
        <taxon>Malacostraca</taxon>
        <taxon>Eumalacostraca</taxon>
        <taxon>Eucarida</taxon>
        <taxon>Decapoda</taxon>
        <taxon>Pleocyemata</taxon>
        <taxon>Brachyura</taxon>
        <taxon>Eubrachyura</taxon>
        <taxon>Portunoidea</taxon>
        <taxon>Portunidae</taxon>
        <taxon>Portuninae</taxon>
        <taxon>Portunus</taxon>
    </lineage>
</organism>
<protein>
    <submittedName>
        <fullName evidence="2">Uncharacterized protein</fullName>
    </submittedName>
</protein>
<dbReference type="Proteomes" id="UP000324222">
    <property type="component" value="Unassembled WGS sequence"/>
</dbReference>
<proteinExistence type="predicted"/>
<accession>A0A5B7IWB9</accession>
<comment type="caution">
    <text evidence="2">The sequence shown here is derived from an EMBL/GenBank/DDBJ whole genome shotgun (WGS) entry which is preliminary data.</text>
</comment>
<feature type="compositionally biased region" description="Basic and acidic residues" evidence="1">
    <location>
        <begin position="62"/>
        <end position="72"/>
    </location>
</feature>
<evidence type="ECO:0000256" key="1">
    <source>
        <dbReference type="SAM" id="MobiDB-lite"/>
    </source>
</evidence>
<dbReference type="AlphaFoldDB" id="A0A5B7IWB9"/>
<reference evidence="2 3" key="1">
    <citation type="submission" date="2019-05" db="EMBL/GenBank/DDBJ databases">
        <title>Another draft genome of Portunus trituberculatus and its Hox gene families provides insights of decapod evolution.</title>
        <authorList>
            <person name="Jeong J.-H."/>
            <person name="Song I."/>
            <person name="Kim S."/>
            <person name="Choi T."/>
            <person name="Kim D."/>
            <person name="Ryu S."/>
            <person name="Kim W."/>
        </authorList>
    </citation>
    <scope>NUCLEOTIDE SEQUENCE [LARGE SCALE GENOMIC DNA]</scope>
    <source>
        <tissue evidence="2">Muscle</tissue>
    </source>
</reference>
<feature type="region of interest" description="Disordered" evidence="1">
    <location>
        <begin position="50"/>
        <end position="72"/>
    </location>
</feature>
<gene>
    <name evidence="2" type="ORF">E2C01_083110</name>
</gene>